<evidence type="ECO:0000313" key="3">
    <source>
        <dbReference type="Proteomes" id="UP001157138"/>
    </source>
</evidence>
<gene>
    <name evidence="2" type="ORF">GCM10007938_08640</name>
</gene>
<organism evidence="2 3">
    <name type="scientific">Vibrio zhanjiangensis</name>
    <dbReference type="NCBI Taxonomy" id="1046128"/>
    <lineage>
        <taxon>Bacteria</taxon>
        <taxon>Pseudomonadati</taxon>
        <taxon>Pseudomonadota</taxon>
        <taxon>Gammaproteobacteria</taxon>
        <taxon>Vibrionales</taxon>
        <taxon>Vibrionaceae</taxon>
        <taxon>Vibrio</taxon>
    </lineage>
</organism>
<accession>A0ABQ6EVN6</accession>
<dbReference type="Proteomes" id="UP001157138">
    <property type="component" value="Unassembled WGS sequence"/>
</dbReference>
<name>A0ABQ6EVN6_9VIBR</name>
<evidence type="ECO:0000256" key="1">
    <source>
        <dbReference type="SAM" id="MobiDB-lite"/>
    </source>
</evidence>
<evidence type="ECO:0008006" key="4">
    <source>
        <dbReference type="Google" id="ProtNLM"/>
    </source>
</evidence>
<reference evidence="3" key="1">
    <citation type="journal article" date="2019" name="Int. J. Syst. Evol. Microbiol.">
        <title>The Global Catalogue of Microorganisms (GCM) 10K type strain sequencing project: providing services to taxonomists for standard genome sequencing and annotation.</title>
        <authorList>
            <consortium name="The Broad Institute Genomics Platform"/>
            <consortium name="The Broad Institute Genome Sequencing Center for Infectious Disease"/>
            <person name="Wu L."/>
            <person name="Ma J."/>
        </authorList>
    </citation>
    <scope>NUCLEOTIDE SEQUENCE [LARGE SCALE GENOMIC DNA]</scope>
    <source>
        <strain evidence="3">NBRC 108723</strain>
    </source>
</reference>
<dbReference type="EMBL" id="BSPW01000019">
    <property type="protein sequence ID" value="GLT17087.1"/>
    <property type="molecule type" value="Genomic_DNA"/>
</dbReference>
<sequence>MYSNNSEFSESFKWLRDNDGLDNNNQKIHYRETLVPAEFTDLLEIGREKYCRYVWSPHINPGKSDKRPASWQAIGRRQSGKSVSKLIDIKLQAEGYVAKTGVRTCSLDLFVSPNQFFDWRNTKQLAQLHANWIDIDTLGHDVISSDQQEILFTEILQILGERNLPVPTCYVASGSGGMHLYWIYEGVPAYKWRVRVWREISLVLARTLKQARPSNANWIVDFAASRDPARVLRLPGTFHGKSGRIVRSFVGGPTYDFEELAELLVRSEQNQQAIVLHQTGCLEDLKPRPKAKAAAKPPQSKPTKHNGRHTIGQWWFRIYSVICSHVRREGIPEGKRDLHAFILFVALQHIKRSPQDAYDAIKALNAEFIHLTEDELAAYLKTAHQKHYKYTKDSIAEYLENNLNIASDFLFENTKETLTREEIRSRQHDAAKNTADARRSKTMTALQTALMQLVKTRVTVTQEAIAMLAGRSARTVRRYWQELKKFERSFGPLLYIPAPRDLS</sequence>
<dbReference type="RefSeq" id="WP_284191006.1">
    <property type="nucleotide sequence ID" value="NZ_BSPW01000019.1"/>
</dbReference>
<evidence type="ECO:0000313" key="2">
    <source>
        <dbReference type="EMBL" id="GLT17087.1"/>
    </source>
</evidence>
<proteinExistence type="predicted"/>
<protein>
    <recommendedName>
        <fullName evidence="4">Replication protein</fullName>
    </recommendedName>
</protein>
<feature type="region of interest" description="Disordered" evidence="1">
    <location>
        <begin position="288"/>
        <end position="307"/>
    </location>
</feature>
<dbReference type="SUPFAM" id="SSF56747">
    <property type="entry name" value="Prim-pol domain"/>
    <property type="match status" value="1"/>
</dbReference>
<comment type="caution">
    <text evidence="2">The sequence shown here is derived from an EMBL/GenBank/DDBJ whole genome shotgun (WGS) entry which is preliminary data.</text>
</comment>
<keyword evidence="3" id="KW-1185">Reference proteome</keyword>